<dbReference type="Proteomes" id="UP000011612">
    <property type="component" value="Unassembled WGS sequence"/>
</dbReference>
<sequence length="362" mass="41887">MTLNTQRVVLFEDRPERSEKFQEAWEEETVGEDLNIEGFDPGPEFETFDVIEPLREELGDTESPLLVILDEDLTEDTDHGVRQQDVREVCDEKNIPLCIYHRERTSEDETKRRIEEYEEDVVKLDPSRDYERLAADAANIARAFREIRTKYLSLKGAEQQHPIAEILCADEAVRSQMDQYKWGNPRTIVGQIDGMSEAEKDRQFTTLLGYWIYNELLEFPGGLLNPVATAAYLNVDYEAFEDDKQYQEPFSDALYEGPFSEMGQWWWKPQIDQIRANHMTAEDSGIPDGPELFKRLDCDPINTSKCHDEEMGGDHEARYYGVMIQKPVCKEHSKDGGGWLPMGATRSRISVAKHAEYNPWMQ</sequence>
<name>M0HFB3_HALEO</name>
<dbReference type="AlphaFoldDB" id="M0HFB3"/>
<evidence type="ECO:0000313" key="1">
    <source>
        <dbReference type="EMBL" id="ELZ81779.1"/>
    </source>
</evidence>
<proteinExistence type="predicted"/>
<organism evidence="1 2">
    <name type="scientific">Haloferax elongans ATCC BAA-1513</name>
    <dbReference type="NCBI Taxonomy" id="1230453"/>
    <lineage>
        <taxon>Archaea</taxon>
        <taxon>Methanobacteriati</taxon>
        <taxon>Methanobacteriota</taxon>
        <taxon>Stenosarchaea group</taxon>
        <taxon>Halobacteria</taxon>
        <taxon>Halobacteriales</taxon>
        <taxon>Haloferacaceae</taxon>
        <taxon>Haloferax</taxon>
    </lineage>
</organism>
<dbReference type="STRING" id="1230453.C453_17224"/>
<gene>
    <name evidence="1" type="ORF">C453_17224</name>
</gene>
<accession>M0HFB3</accession>
<protein>
    <submittedName>
        <fullName evidence="1">Uncharacterized protein</fullName>
    </submittedName>
</protein>
<reference evidence="1 2" key="1">
    <citation type="journal article" date="2014" name="PLoS Genet.">
        <title>Phylogenetically driven sequencing of extremely halophilic archaea reveals strategies for static and dynamic osmo-response.</title>
        <authorList>
            <person name="Becker E.A."/>
            <person name="Seitzer P.M."/>
            <person name="Tritt A."/>
            <person name="Larsen D."/>
            <person name="Krusor M."/>
            <person name="Yao A.I."/>
            <person name="Wu D."/>
            <person name="Madern D."/>
            <person name="Eisen J.A."/>
            <person name="Darling A.E."/>
            <person name="Facciotti M.T."/>
        </authorList>
    </citation>
    <scope>NUCLEOTIDE SEQUENCE [LARGE SCALE GENOMIC DNA]</scope>
    <source>
        <strain evidence="1 2">ATCC BAA-1513</strain>
    </source>
</reference>
<evidence type="ECO:0000313" key="2">
    <source>
        <dbReference type="Proteomes" id="UP000011612"/>
    </source>
</evidence>
<comment type="caution">
    <text evidence="1">The sequence shown here is derived from an EMBL/GenBank/DDBJ whole genome shotgun (WGS) entry which is preliminary data.</text>
</comment>
<dbReference type="EMBL" id="AOLK01000023">
    <property type="protein sequence ID" value="ELZ81779.1"/>
    <property type="molecule type" value="Genomic_DNA"/>
</dbReference>
<dbReference type="OrthoDB" id="385597at2157"/>
<keyword evidence="2" id="KW-1185">Reference proteome</keyword>
<dbReference type="RefSeq" id="WP_008326450.1">
    <property type="nucleotide sequence ID" value="NZ_AOLK01000023.1"/>
</dbReference>